<feature type="compositionally biased region" description="Basic and acidic residues" evidence="1">
    <location>
        <begin position="168"/>
        <end position="191"/>
    </location>
</feature>
<keyword evidence="2" id="KW-1133">Transmembrane helix</keyword>
<gene>
    <name evidence="3" type="ORF">JO379_004008</name>
</gene>
<evidence type="ECO:0008006" key="5">
    <source>
        <dbReference type="Google" id="ProtNLM"/>
    </source>
</evidence>
<evidence type="ECO:0000313" key="3">
    <source>
        <dbReference type="EMBL" id="MBP2404539.1"/>
    </source>
</evidence>
<keyword evidence="4" id="KW-1185">Reference proteome</keyword>
<feature type="region of interest" description="Disordered" evidence="1">
    <location>
        <begin position="168"/>
        <end position="203"/>
    </location>
</feature>
<feature type="compositionally biased region" description="Gly residues" evidence="1">
    <location>
        <begin position="76"/>
        <end position="87"/>
    </location>
</feature>
<feature type="transmembrane region" description="Helical" evidence="2">
    <location>
        <begin position="256"/>
        <end position="274"/>
    </location>
</feature>
<keyword evidence="2" id="KW-0812">Transmembrane</keyword>
<feature type="transmembrane region" description="Helical" evidence="2">
    <location>
        <begin position="294"/>
        <end position="314"/>
    </location>
</feature>
<comment type="caution">
    <text evidence="3">The sequence shown here is derived from an EMBL/GenBank/DDBJ whole genome shotgun (WGS) entry which is preliminary data.</text>
</comment>
<accession>A0ABS4Y727</accession>
<evidence type="ECO:0000256" key="2">
    <source>
        <dbReference type="SAM" id="Phobius"/>
    </source>
</evidence>
<keyword evidence="2" id="KW-0472">Membrane</keyword>
<reference evidence="3 4" key="1">
    <citation type="submission" date="2021-03" db="EMBL/GenBank/DDBJ databases">
        <title>Sequencing the genomes of 1000 actinobacteria strains.</title>
        <authorList>
            <person name="Klenk H.-P."/>
        </authorList>
    </citation>
    <scope>NUCLEOTIDE SEQUENCE [LARGE SCALE GENOMIC DNA]</scope>
    <source>
        <strain evidence="3 4">DSM 41480</strain>
    </source>
</reference>
<sequence length="320" mass="33413">MGIESDQLVYDYLSQVGDLAQRRPLTSGERMRLVSRLRTEIERRRSAEGADSPAAVRRILDDLGSPDEAVADAEAPGGGGTGGGTGDQGRVPMPRREGEPVRFPAAAPPHLATEEELGRGAGGDQVDGWQQAGPGPFTAGDRVHGFVGGIEIPEMLKPPPTAAELARRDASARPAVERAEQDTEGVGRDGDGSEGSGAGRPGLWRAGDGTAMSPLLILVAALLLVGAMLGNWLMLAAGWALAYVTRRLSHTESQMAVMVVPGLTVAGGIAWLWGRANGRWGDPIPAGELGTALSATWPVVVRVAAVASALFVVWRARRSA</sequence>
<dbReference type="RefSeq" id="WP_130879367.1">
    <property type="nucleotide sequence ID" value="NZ_JAGIOH010000001.1"/>
</dbReference>
<evidence type="ECO:0000313" key="4">
    <source>
        <dbReference type="Proteomes" id="UP001519291"/>
    </source>
</evidence>
<proteinExistence type="predicted"/>
<organism evidence="3 4">
    <name type="scientific">Streptomyces syringium</name>
    <dbReference type="NCBI Taxonomy" id="76729"/>
    <lineage>
        <taxon>Bacteria</taxon>
        <taxon>Bacillati</taxon>
        <taxon>Actinomycetota</taxon>
        <taxon>Actinomycetes</taxon>
        <taxon>Kitasatosporales</taxon>
        <taxon>Streptomycetaceae</taxon>
        <taxon>Streptomyces</taxon>
    </lineage>
</organism>
<dbReference type="GeneID" id="91570886"/>
<dbReference type="Proteomes" id="UP001519291">
    <property type="component" value="Unassembled WGS sequence"/>
</dbReference>
<feature type="region of interest" description="Disordered" evidence="1">
    <location>
        <begin position="64"/>
        <end position="108"/>
    </location>
</feature>
<dbReference type="EMBL" id="JAGIOH010000001">
    <property type="protein sequence ID" value="MBP2404539.1"/>
    <property type="molecule type" value="Genomic_DNA"/>
</dbReference>
<name>A0ABS4Y727_9ACTN</name>
<feature type="transmembrane region" description="Helical" evidence="2">
    <location>
        <begin position="215"/>
        <end position="244"/>
    </location>
</feature>
<protein>
    <recommendedName>
        <fullName evidence="5">Integral membrane protein</fullName>
    </recommendedName>
</protein>
<evidence type="ECO:0000256" key="1">
    <source>
        <dbReference type="SAM" id="MobiDB-lite"/>
    </source>
</evidence>